<dbReference type="PANTHER" id="PTHR13363">
    <property type="entry name" value="RING FINGER AND SRY DOMAIN-CONTAINING"/>
    <property type="match status" value="1"/>
</dbReference>
<dbReference type="Proteomes" id="UP000019132">
    <property type="component" value="Unassembled WGS sequence"/>
</dbReference>
<dbReference type="PROSITE" id="PS50188">
    <property type="entry name" value="B302_SPRY"/>
    <property type="match status" value="1"/>
</dbReference>
<evidence type="ECO:0000256" key="2">
    <source>
        <dbReference type="ARBA" id="ARBA00022771"/>
    </source>
</evidence>
<proteinExistence type="predicted"/>
<organism evidence="5 6">
    <name type="scientific">Globisporangium ultimum (strain ATCC 200006 / CBS 805.95 / DAOM BR144)</name>
    <name type="common">Pythium ultimum</name>
    <dbReference type="NCBI Taxonomy" id="431595"/>
    <lineage>
        <taxon>Eukaryota</taxon>
        <taxon>Sar</taxon>
        <taxon>Stramenopiles</taxon>
        <taxon>Oomycota</taxon>
        <taxon>Peronosporomycetes</taxon>
        <taxon>Pythiales</taxon>
        <taxon>Pythiaceae</taxon>
        <taxon>Globisporangium</taxon>
    </lineage>
</organism>
<dbReference type="VEuPathDB" id="FungiDB:PYU1_G005451"/>
<dbReference type="InterPro" id="IPR003877">
    <property type="entry name" value="SPRY_dom"/>
</dbReference>
<keyword evidence="6" id="KW-1185">Reference proteome</keyword>
<dbReference type="AlphaFoldDB" id="K3WKH0"/>
<dbReference type="Gene3D" id="2.60.120.920">
    <property type="match status" value="1"/>
</dbReference>
<dbReference type="EMBL" id="GL376633">
    <property type="status" value="NOT_ANNOTATED_CDS"/>
    <property type="molecule type" value="Genomic_DNA"/>
</dbReference>
<dbReference type="eggNOG" id="KOG2242">
    <property type="taxonomic scope" value="Eukaryota"/>
</dbReference>
<dbReference type="InterPro" id="IPR013320">
    <property type="entry name" value="ConA-like_dom_sf"/>
</dbReference>
<dbReference type="PANTHER" id="PTHR13363:SF5">
    <property type="entry name" value="E3 UBIQUITIN-PROTEIN LIGASE RNF123"/>
    <property type="match status" value="1"/>
</dbReference>
<dbReference type="SMART" id="SM00449">
    <property type="entry name" value="SPRY"/>
    <property type="match status" value="1"/>
</dbReference>
<sequence length="193" mass="21242">MTVKALEHFPTVRLSNVGISVNTGLWFYEVHVLSDGLMQIGYIDADFVADPIQGQGVGDHTNSWGFDGFRCKKWNISSSDYGEPWRADDVVGVLLDTDRMELSFFLNGKFLGVAFSGLPMTPSSSMCPAASLNVNQIAQFNFGFNARNVSGQEYPEQMLSFAHIPALDSEQDQSRLQPVAIAIPPADNEKNEC</sequence>
<dbReference type="HOGENOM" id="CLU_1412282_0_0_1"/>
<dbReference type="InterPro" id="IPR043136">
    <property type="entry name" value="B30.2/SPRY_sf"/>
</dbReference>
<evidence type="ECO:0000313" key="5">
    <source>
        <dbReference type="EnsemblProtists" id="PYU1_T005462"/>
    </source>
</evidence>
<evidence type="ECO:0000256" key="1">
    <source>
        <dbReference type="ARBA" id="ARBA00022723"/>
    </source>
</evidence>
<protein>
    <recommendedName>
        <fullName evidence="4">B30.2/SPRY domain-containing protein</fullName>
    </recommendedName>
</protein>
<dbReference type="EnsemblProtists" id="PYU1_T005462">
    <property type="protein sequence ID" value="PYU1_T005462"/>
    <property type="gene ID" value="PYU1_G005451"/>
</dbReference>
<dbReference type="GO" id="GO:0004842">
    <property type="term" value="F:ubiquitin-protein transferase activity"/>
    <property type="evidence" value="ECO:0007669"/>
    <property type="project" value="InterPro"/>
</dbReference>
<dbReference type="GO" id="GO:0008270">
    <property type="term" value="F:zinc ion binding"/>
    <property type="evidence" value="ECO:0007669"/>
    <property type="project" value="UniProtKB-KW"/>
</dbReference>
<evidence type="ECO:0000313" key="6">
    <source>
        <dbReference type="Proteomes" id="UP000019132"/>
    </source>
</evidence>
<reference evidence="6" key="2">
    <citation type="submission" date="2010-04" db="EMBL/GenBank/DDBJ databases">
        <authorList>
            <person name="Buell R."/>
            <person name="Hamilton J."/>
            <person name="Hostetler J."/>
        </authorList>
    </citation>
    <scope>NUCLEOTIDE SEQUENCE [LARGE SCALE GENOMIC DNA]</scope>
    <source>
        <strain evidence="6">DAOM:BR144</strain>
    </source>
</reference>
<feature type="domain" description="B30.2/SPRY" evidence="4">
    <location>
        <begin position="1"/>
        <end position="147"/>
    </location>
</feature>
<evidence type="ECO:0000256" key="3">
    <source>
        <dbReference type="ARBA" id="ARBA00022833"/>
    </source>
</evidence>
<keyword evidence="2" id="KW-0863">Zinc-finger</keyword>
<evidence type="ECO:0000259" key="4">
    <source>
        <dbReference type="PROSITE" id="PS50188"/>
    </source>
</evidence>
<keyword evidence="3" id="KW-0862">Zinc</keyword>
<accession>K3WKH0</accession>
<dbReference type="GO" id="GO:0051603">
    <property type="term" value="P:proteolysis involved in protein catabolic process"/>
    <property type="evidence" value="ECO:0007669"/>
    <property type="project" value="TreeGrafter"/>
</dbReference>
<dbReference type="SUPFAM" id="SSF49899">
    <property type="entry name" value="Concanavalin A-like lectins/glucanases"/>
    <property type="match status" value="1"/>
</dbReference>
<dbReference type="STRING" id="431595.K3WKH0"/>
<dbReference type="GO" id="GO:0005737">
    <property type="term" value="C:cytoplasm"/>
    <property type="evidence" value="ECO:0007669"/>
    <property type="project" value="TreeGrafter"/>
</dbReference>
<reference evidence="6" key="1">
    <citation type="journal article" date="2010" name="Genome Biol.">
        <title>Genome sequence of the necrotrophic plant pathogen Pythium ultimum reveals original pathogenicity mechanisms and effector repertoire.</title>
        <authorList>
            <person name="Levesque C.A."/>
            <person name="Brouwer H."/>
            <person name="Cano L."/>
            <person name="Hamilton J.P."/>
            <person name="Holt C."/>
            <person name="Huitema E."/>
            <person name="Raffaele S."/>
            <person name="Robideau G.P."/>
            <person name="Thines M."/>
            <person name="Win J."/>
            <person name="Zerillo M.M."/>
            <person name="Beakes G.W."/>
            <person name="Boore J.L."/>
            <person name="Busam D."/>
            <person name="Dumas B."/>
            <person name="Ferriera S."/>
            <person name="Fuerstenberg S.I."/>
            <person name="Gachon C.M."/>
            <person name="Gaulin E."/>
            <person name="Govers F."/>
            <person name="Grenville-Briggs L."/>
            <person name="Horner N."/>
            <person name="Hostetler J."/>
            <person name="Jiang R.H."/>
            <person name="Johnson J."/>
            <person name="Krajaejun T."/>
            <person name="Lin H."/>
            <person name="Meijer H.J."/>
            <person name="Moore B."/>
            <person name="Morris P."/>
            <person name="Phuntmart V."/>
            <person name="Puiu D."/>
            <person name="Shetty J."/>
            <person name="Stajich J.E."/>
            <person name="Tripathy S."/>
            <person name="Wawra S."/>
            <person name="van West P."/>
            <person name="Whitty B.R."/>
            <person name="Coutinho P.M."/>
            <person name="Henrissat B."/>
            <person name="Martin F."/>
            <person name="Thomas P.D."/>
            <person name="Tyler B.M."/>
            <person name="De Vries R.P."/>
            <person name="Kamoun S."/>
            <person name="Yandell M."/>
            <person name="Tisserat N."/>
            <person name="Buell C.R."/>
        </authorList>
    </citation>
    <scope>NUCLEOTIDE SEQUENCE</scope>
    <source>
        <strain evidence="6">DAOM:BR144</strain>
    </source>
</reference>
<dbReference type="InParanoid" id="K3WKH0"/>
<name>K3WKH0_GLOUD</name>
<reference evidence="5" key="3">
    <citation type="submission" date="2015-02" db="UniProtKB">
        <authorList>
            <consortium name="EnsemblProtists"/>
        </authorList>
    </citation>
    <scope>IDENTIFICATION</scope>
    <source>
        <strain evidence="5">DAOM BR144</strain>
    </source>
</reference>
<keyword evidence="1" id="KW-0479">Metal-binding</keyword>
<dbReference type="InterPro" id="IPR045129">
    <property type="entry name" value="RNF123/RKP/RSPRY1"/>
</dbReference>
<dbReference type="Pfam" id="PF00622">
    <property type="entry name" value="SPRY"/>
    <property type="match status" value="1"/>
</dbReference>
<dbReference type="InterPro" id="IPR001870">
    <property type="entry name" value="B30.2/SPRY"/>
</dbReference>